<feature type="compositionally biased region" description="Polar residues" evidence="1">
    <location>
        <begin position="55"/>
        <end position="71"/>
    </location>
</feature>
<dbReference type="Proteomes" id="UP000565455">
    <property type="component" value="Unassembled WGS sequence"/>
</dbReference>
<evidence type="ECO:0000313" key="3">
    <source>
        <dbReference type="Proteomes" id="UP000565455"/>
    </source>
</evidence>
<accession>A0ABR6D6M3</accession>
<keyword evidence="3" id="KW-1185">Reference proteome</keyword>
<dbReference type="RefSeq" id="WP_182591558.1">
    <property type="nucleotide sequence ID" value="NZ_JACJIM010000002.1"/>
</dbReference>
<evidence type="ECO:0000313" key="2">
    <source>
        <dbReference type="EMBL" id="MBA9061744.1"/>
    </source>
</evidence>
<protein>
    <submittedName>
        <fullName evidence="2">Uncharacterized protein</fullName>
    </submittedName>
</protein>
<comment type="caution">
    <text evidence="2">The sequence shown here is derived from an EMBL/GenBank/DDBJ whole genome shotgun (WGS) entry which is preliminary data.</text>
</comment>
<dbReference type="GeneID" id="96602862"/>
<reference evidence="2 3" key="1">
    <citation type="submission" date="2020-08" db="EMBL/GenBank/DDBJ databases">
        <title>Genomic Encyclopedia of Type Strains, Phase IV (KMG-IV): sequencing the most valuable type-strain genomes for metagenomic binning, comparative biology and taxonomic classification.</title>
        <authorList>
            <person name="Goeker M."/>
        </authorList>
    </citation>
    <scope>NUCLEOTIDE SEQUENCE [LARGE SCALE GENOMIC DNA]</scope>
    <source>
        <strain evidence="2 3">DSM 5686</strain>
    </source>
</reference>
<proteinExistence type="predicted"/>
<dbReference type="EMBL" id="JACJIM010000002">
    <property type="protein sequence ID" value="MBA9061744.1"/>
    <property type="molecule type" value="Genomic_DNA"/>
</dbReference>
<organism evidence="2 3">
    <name type="scientific">Methylobacterium fujisawaense</name>
    <dbReference type="NCBI Taxonomy" id="107400"/>
    <lineage>
        <taxon>Bacteria</taxon>
        <taxon>Pseudomonadati</taxon>
        <taxon>Pseudomonadota</taxon>
        <taxon>Alphaproteobacteria</taxon>
        <taxon>Hyphomicrobiales</taxon>
        <taxon>Methylobacteriaceae</taxon>
        <taxon>Methylobacterium</taxon>
    </lineage>
</organism>
<gene>
    <name evidence="2" type="ORF">GGQ91_001121</name>
</gene>
<sequence length="181" mass="19828">MPSEPIAPVRGRQLAALRSCLLYPQGLRHEAYPPVMPILRKLGLVVSRPCADQGARSQRGSSSKPAASTSPRLMRLSVGRARRGLDPWRGLEQKARPFANLRSAMKETIGIRSNIYTLADGSGVAEINPHQVRLIESGPKDTTVVHFSADHSIVIAVPLREVSEHFKHVFGSQVKVWGPDV</sequence>
<evidence type="ECO:0000256" key="1">
    <source>
        <dbReference type="SAM" id="MobiDB-lite"/>
    </source>
</evidence>
<feature type="region of interest" description="Disordered" evidence="1">
    <location>
        <begin position="52"/>
        <end position="71"/>
    </location>
</feature>
<name>A0ABR6D6M3_9HYPH</name>